<keyword evidence="3" id="KW-0946">Virion</keyword>
<dbReference type="GO" id="GO:0005198">
    <property type="term" value="F:structural molecule activity"/>
    <property type="evidence" value="ECO:0007669"/>
    <property type="project" value="InterPro"/>
</dbReference>
<evidence type="ECO:0000313" key="4">
    <source>
        <dbReference type="EMBL" id="UDL14010.1"/>
    </source>
</evidence>
<organism evidence="4">
    <name type="scientific">Xiangshan martelli-like virus 2</name>
    <dbReference type="NCBI Taxonomy" id="2886233"/>
    <lineage>
        <taxon>Viruses</taxon>
        <taxon>Riboviria</taxon>
        <taxon>Orthornavirae</taxon>
        <taxon>Kitrinoviricota</taxon>
        <taxon>Alsuviricetes</taxon>
        <taxon>Martellivirales</taxon>
    </lineage>
</organism>
<dbReference type="EMBL" id="OK491507">
    <property type="protein sequence ID" value="UDL14010.1"/>
    <property type="molecule type" value="Genomic_RNA"/>
</dbReference>
<dbReference type="Pfam" id="PF00721">
    <property type="entry name" value="TMV_coat"/>
    <property type="match status" value="1"/>
</dbReference>
<comment type="subcellular location">
    <subcellularLocation>
        <location evidence="1">Virion</location>
    </subcellularLocation>
</comment>
<accession>A0A8K1P3J5</accession>
<proteinExistence type="predicted"/>
<evidence type="ECO:0000256" key="1">
    <source>
        <dbReference type="ARBA" id="ARBA00004328"/>
    </source>
</evidence>
<dbReference type="GO" id="GO:0019028">
    <property type="term" value="C:viral capsid"/>
    <property type="evidence" value="ECO:0007669"/>
    <property type="project" value="UniProtKB-KW"/>
</dbReference>
<evidence type="ECO:0000256" key="2">
    <source>
        <dbReference type="ARBA" id="ARBA00022561"/>
    </source>
</evidence>
<dbReference type="Gene3D" id="1.20.120.70">
    <property type="entry name" value="Tobacco mosaic virus-like, coat protein"/>
    <property type="match status" value="1"/>
</dbReference>
<keyword evidence="2 4" id="KW-0167">Capsid protein</keyword>
<sequence length="156" mass="17819">MSYTNYTTRHMLLAKQAWCTFDDMIRFVRQHQHSGFHVKACRTAVLEAYNRLGGDAPFSRTVRFPDDIYVHLDNDVLSGYLSQIMAAIDLPDRQIERSVGSTVEYGINSLSDAKRSYDVAFARLAASLRAINLKKLSEVGVYDRENFEAAFELTWV</sequence>
<name>A0A8K1P3J5_9VIRU</name>
<dbReference type="InterPro" id="IPR001337">
    <property type="entry name" value="TMV-like_coat"/>
</dbReference>
<reference evidence="4" key="1">
    <citation type="submission" date="2021-09" db="EMBL/GenBank/DDBJ databases">
        <authorList>
            <person name="Li N.N."/>
        </authorList>
    </citation>
    <scope>NUCLEOTIDE SEQUENCE</scope>
    <source>
        <strain evidence="4">Novel_31</strain>
    </source>
</reference>
<dbReference type="InterPro" id="IPR036417">
    <property type="entry name" value="TMV-like_coat_sf"/>
</dbReference>
<evidence type="ECO:0000256" key="3">
    <source>
        <dbReference type="ARBA" id="ARBA00022844"/>
    </source>
</evidence>
<dbReference type="SUPFAM" id="SSF47195">
    <property type="entry name" value="TMV-like viral coat proteins"/>
    <property type="match status" value="1"/>
</dbReference>
<protein>
    <submittedName>
        <fullName evidence="4">Coat protein</fullName>
    </submittedName>
</protein>